<dbReference type="RefSeq" id="WP_008509644.1">
    <property type="nucleotide sequence ID" value="NZ_CM001403.1"/>
</dbReference>
<feature type="domain" description="OmpA-like" evidence="6">
    <location>
        <begin position="452"/>
        <end position="570"/>
    </location>
</feature>
<evidence type="ECO:0000313" key="7">
    <source>
        <dbReference type="EMBL" id="EHQ28740.1"/>
    </source>
</evidence>
<dbReference type="CDD" id="cd07185">
    <property type="entry name" value="OmpA_C-like"/>
    <property type="match status" value="1"/>
</dbReference>
<dbReference type="EMBL" id="CM001403">
    <property type="protein sequence ID" value="EHQ28740.1"/>
    <property type="molecule type" value="Genomic_DNA"/>
</dbReference>
<sequence length="571" mass="63862">MKKLILSALLLMLTVPVAFAQEQLSLKEQANQLFNRFEYFKSLSYYLKLANKAKPDVKIMERIAECYRNINRYGNAEQWYARAVANTKADKSSHYYYAEVLLRNQKFELAKQQYRLYFVNDSAALAFKLSTCDSAISWMKHALHQVDNATTANSAFSDWGAIDDGHASLIFTSDRKTEAGVADNRTGNNWFKLYQFNLKSQQTMPLSIVSDNGVDFNDGYHVGPMVLNKSNDTAYITVTTEIALNKLAADKPDSKRGQKLYTRRLQLLTAVSRNGRWLVFNSFAYNNVQQYSVGNAALSPDGKLIYFSSDMPGGEGKTDLWYCEKQKDGSWGKPVNCGKTINTKDEDTFPFLSSNGTLYYASKGLPGMGGYDIYAAVGKKSEWGIPQNLKYPINSTSDDFYLVSSDGLNGFLSSNRDGGKGSDDIYAFSPNPDTIAAPPAVIVNVPRPEPKPDFVIRTIYYDLDKSFIRPDAAAELDKLSVVLKEHPALKIELSSFADSRASYSYNLALSRRRATAAVNYLVNKGVSISRVLANGYGKTHLVNQCADHVKCSEAEHQLNRRTEFKLIGNFD</sequence>
<dbReference type="OrthoDB" id="9809364at2"/>
<dbReference type="PROSITE" id="PS51123">
    <property type="entry name" value="OMPA_2"/>
    <property type="match status" value="1"/>
</dbReference>
<proteinExistence type="predicted"/>
<evidence type="ECO:0000256" key="3">
    <source>
        <dbReference type="ARBA" id="ARBA00023237"/>
    </source>
</evidence>
<comment type="subcellular location">
    <subcellularLocation>
        <location evidence="1">Cell outer membrane</location>
    </subcellularLocation>
</comment>
<dbReference type="AlphaFoldDB" id="H1Y8X4"/>
<feature type="signal peptide" evidence="5">
    <location>
        <begin position="1"/>
        <end position="20"/>
    </location>
</feature>
<dbReference type="SUPFAM" id="SSF82171">
    <property type="entry name" value="DPP6 N-terminal domain-like"/>
    <property type="match status" value="1"/>
</dbReference>
<reference evidence="7" key="1">
    <citation type="submission" date="2011-09" db="EMBL/GenBank/DDBJ databases">
        <title>The permanent draft genome of Mucilaginibacter paludis DSM 18603.</title>
        <authorList>
            <consortium name="US DOE Joint Genome Institute (JGI-PGF)"/>
            <person name="Lucas S."/>
            <person name="Han J."/>
            <person name="Lapidus A."/>
            <person name="Bruce D."/>
            <person name="Goodwin L."/>
            <person name="Pitluck S."/>
            <person name="Peters L."/>
            <person name="Kyrpides N."/>
            <person name="Mavromatis K."/>
            <person name="Ivanova N."/>
            <person name="Mikhailova N."/>
            <person name="Held B."/>
            <person name="Detter J.C."/>
            <person name="Tapia R."/>
            <person name="Han C."/>
            <person name="Land M."/>
            <person name="Hauser L."/>
            <person name="Markowitz V."/>
            <person name="Cheng J.-F."/>
            <person name="Hugenholtz P."/>
            <person name="Woyke T."/>
            <person name="Wu D."/>
            <person name="Tindall B."/>
            <person name="Brambilla E."/>
            <person name="Klenk H.-P."/>
            <person name="Eisen J.A."/>
        </authorList>
    </citation>
    <scope>NUCLEOTIDE SEQUENCE [LARGE SCALE GENOMIC DNA]</scope>
    <source>
        <strain evidence="7">DSM 18603</strain>
    </source>
</reference>
<keyword evidence="2 4" id="KW-0472">Membrane</keyword>
<evidence type="ECO:0000256" key="4">
    <source>
        <dbReference type="PROSITE-ProRule" id="PRU00473"/>
    </source>
</evidence>
<accession>H1Y8X4</accession>
<dbReference type="PRINTS" id="PR01021">
    <property type="entry name" value="OMPADOMAIN"/>
</dbReference>
<dbReference type="GO" id="GO:0009279">
    <property type="term" value="C:cell outer membrane"/>
    <property type="evidence" value="ECO:0007669"/>
    <property type="project" value="UniProtKB-SubCell"/>
</dbReference>
<evidence type="ECO:0000313" key="8">
    <source>
        <dbReference type="Proteomes" id="UP000002774"/>
    </source>
</evidence>
<dbReference type="STRING" id="714943.Mucpa_4653"/>
<keyword evidence="5" id="KW-0732">Signal</keyword>
<dbReference type="Pfam" id="PF07676">
    <property type="entry name" value="PD40"/>
    <property type="match status" value="2"/>
</dbReference>
<evidence type="ECO:0000256" key="5">
    <source>
        <dbReference type="SAM" id="SignalP"/>
    </source>
</evidence>
<gene>
    <name evidence="7" type="ORF">Mucpa_4653</name>
</gene>
<organism evidence="7 8">
    <name type="scientific">Mucilaginibacter paludis DSM 18603</name>
    <dbReference type="NCBI Taxonomy" id="714943"/>
    <lineage>
        <taxon>Bacteria</taxon>
        <taxon>Pseudomonadati</taxon>
        <taxon>Bacteroidota</taxon>
        <taxon>Sphingobacteriia</taxon>
        <taxon>Sphingobacteriales</taxon>
        <taxon>Sphingobacteriaceae</taxon>
        <taxon>Mucilaginibacter</taxon>
    </lineage>
</organism>
<evidence type="ECO:0000259" key="6">
    <source>
        <dbReference type="PROSITE" id="PS51123"/>
    </source>
</evidence>
<dbReference type="Gene3D" id="2.120.10.30">
    <property type="entry name" value="TolB, C-terminal domain"/>
    <property type="match status" value="1"/>
</dbReference>
<dbReference type="InterPro" id="IPR011990">
    <property type="entry name" value="TPR-like_helical_dom_sf"/>
</dbReference>
<dbReference type="InterPro" id="IPR036737">
    <property type="entry name" value="OmpA-like_sf"/>
</dbReference>
<dbReference type="eggNOG" id="COG2885">
    <property type="taxonomic scope" value="Bacteria"/>
</dbReference>
<dbReference type="SUPFAM" id="SSF48452">
    <property type="entry name" value="TPR-like"/>
    <property type="match status" value="1"/>
</dbReference>
<evidence type="ECO:0000256" key="2">
    <source>
        <dbReference type="ARBA" id="ARBA00023136"/>
    </source>
</evidence>
<dbReference type="InterPro" id="IPR011659">
    <property type="entry name" value="WD40"/>
</dbReference>
<dbReference type="InterPro" id="IPR006664">
    <property type="entry name" value="OMP_bac"/>
</dbReference>
<dbReference type="InterPro" id="IPR006665">
    <property type="entry name" value="OmpA-like"/>
</dbReference>
<dbReference type="Gene3D" id="3.30.1330.60">
    <property type="entry name" value="OmpA-like domain"/>
    <property type="match status" value="1"/>
</dbReference>
<dbReference type="HOGENOM" id="CLU_014978_0_0_10"/>
<keyword evidence="8" id="KW-1185">Reference proteome</keyword>
<evidence type="ECO:0000256" key="1">
    <source>
        <dbReference type="ARBA" id="ARBA00004442"/>
    </source>
</evidence>
<protein>
    <submittedName>
        <fullName evidence="7">OmpA/MotB domain protein</fullName>
    </submittedName>
</protein>
<dbReference type="Gene3D" id="1.25.40.10">
    <property type="entry name" value="Tetratricopeptide repeat domain"/>
    <property type="match status" value="1"/>
</dbReference>
<dbReference type="SUPFAM" id="SSF103088">
    <property type="entry name" value="OmpA-like"/>
    <property type="match status" value="1"/>
</dbReference>
<name>H1Y8X4_9SPHI</name>
<dbReference type="PANTHER" id="PTHR30329:SF21">
    <property type="entry name" value="LIPOPROTEIN YIAD-RELATED"/>
    <property type="match status" value="1"/>
</dbReference>
<dbReference type="InterPro" id="IPR050330">
    <property type="entry name" value="Bact_OuterMem_StrucFunc"/>
</dbReference>
<dbReference type="InterPro" id="IPR011042">
    <property type="entry name" value="6-blade_b-propeller_TolB-like"/>
</dbReference>
<dbReference type="PANTHER" id="PTHR30329">
    <property type="entry name" value="STATOR ELEMENT OF FLAGELLAR MOTOR COMPLEX"/>
    <property type="match status" value="1"/>
</dbReference>
<feature type="chain" id="PRO_5003558854" evidence="5">
    <location>
        <begin position="21"/>
        <end position="571"/>
    </location>
</feature>
<dbReference type="Proteomes" id="UP000002774">
    <property type="component" value="Chromosome"/>
</dbReference>
<dbReference type="Pfam" id="PF00691">
    <property type="entry name" value="OmpA"/>
    <property type="match status" value="1"/>
</dbReference>
<keyword evidence="3" id="KW-0998">Cell outer membrane</keyword>